<name>A0A7J0GEZ2_9ERIC</name>
<proteinExistence type="predicted"/>
<comment type="caution">
    <text evidence="2">The sequence shown here is derived from an EMBL/GenBank/DDBJ whole genome shotgun (WGS) entry which is preliminary data.</text>
</comment>
<sequence>MAGQAGYGARGMGWGGAICGGSRGGRSGGFARRARGCDGSVRKVEEVVVLGRSGVQVQAAALAAGAVAAHKGSSHGRDNIRSQQQHQVAQDSRSQNSEEKKEEKKAAERLQQPVAAQAATGSHPAKKKKEAGTAQAATAHTTATTTPTNPSPQIESP</sequence>
<gene>
    <name evidence="2" type="ORF">Acr_20g0011570</name>
</gene>
<protein>
    <submittedName>
        <fullName evidence="2">Uncharacterized protein</fullName>
    </submittedName>
</protein>
<accession>A0A7J0GEZ2</accession>
<dbReference type="EMBL" id="BJWL01000020">
    <property type="protein sequence ID" value="GFZ09349.1"/>
    <property type="molecule type" value="Genomic_DNA"/>
</dbReference>
<dbReference type="Proteomes" id="UP000585474">
    <property type="component" value="Unassembled WGS sequence"/>
</dbReference>
<keyword evidence="3" id="KW-1185">Reference proteome</keyword>
<reference evidence="2 3" key="1">
    <citation type="submission" date="2019-07" db="EMBL/GenBank/DDBJ databases">
        <title>De Novo Assembly of kiwifruit Actinidia rufa.</title>
        <authorList>
            <person name="Sugita-Konishi S."/>
            <person name="Sato K."/>
            <person name="Mori E."/>
            <person name="Abe Y."/>
            <person name="Kisaki G."/>
            <person name="Hamano K."/>
            <person name="Suezawa K."/>
            <person name="Otani M."/>
            <person name="Fukuda T."/>
            <person name="Manabe T."/>
            <person name="Gomi K."/>
            <person name="Tabuchi M."/>
            <person name="Akimitsu K."/>
            <person name="Kataoka I."/>
        </authorList>
    </citation>
    <scope>NUCLEOTIDE SEQUENCE [LARGE SCALE GENOMIC DNA]</scope>
    <source>
        <strain evidence="3">cv. Fuchu</strain>
    </source>
</reference>
<feature type="compositionally biased region" description="Polar residues" evidence="1">
    <location>
        <begin position="81"/>
        <end position="95"/>
    </location>
</feature>
<feature type="region of interest" description="Disordered" evidence="1">
    <location>
        <begin position="63"/>
        <end position="157"/>
    </location>
</feature>
<evidence type="ECO:0000256" key="1">
    <source>
        <dbReference type="SAM" id="MobiDB-lite"/>
    </source>
</evidence>
<evidence type="ECO:0000313" key="2">
    <source>
        <dbReference type="EMBL" id="GFZ09349.1"/>
    </source>
</evidence>
<organism evidence="2 3">
    <name type="scientific">Actinidia rufa</name>
    <dbReference type="NCBI Taxonomy" id="165716"/>
    <lineage>
        <taxon>Eukaryota</taxon>
        <taxon>Viridiplantae</taxon>
        <taxon>Streptophyta</taxon>
        <taxon>Embryophyta</taxon>
        <taxon>Tracheophyta</taxon>
        <taxon>Spermatophyta</taxon>
        <taxon>Magnoliopsida</taxon>
        <taxon>eudicotyledons</taxon>
        <taxon>Gunneridae</taxon>
        <taxon>Pentapetalae</taxon>
        <taxon>asterids</taxon>
        <taxon>Ericales</taxon>
        <taxon>Actinidiaceae</taxon>
        <taxon>Actinidia</taxon>
    </lineage>
</organism>
<dbReference type="AlphaFoldDB" id="A0A7J0GEZ2"/>
<evidence type="ECO:0000313" key="3">
    <source>
        <dbReference type="Proteomes" id="UP000585474"/>
    </source>
</evidence>
<feature type="compositionally biased region" description="Basic and acidic residues" evidence="1">
    <location>
        <begin position="96"/>
        <end position="108"/>
    </location>
</feature>
<feature type="compositionally biased region" description="Low complexity" evidence="1">
    <location>
        <begin position="132"/>
        <end position="148"/>
    </location>
</feature>